<sequence length="390" mass="42993">MFRSVPRSSRIPVEKRSRLGPTLLGLAIWLGFPTVAAYQDIPSLISGAESETRWAAVIEQSVAGSIHKAEMPFSDADSRLDALSGSGMVAPGIGEVAFRSKNKTPVSTSDEQRVNRDEKQGRVVQVVPVAPPSMFNAGSIIEQTGAFLESEPLGEIPMAFVKPEVKGKEVQIASAFHVKQKKKREPNMLPAVAKLVNNDEADVLATAYAPAEPDYARTSPFASILRDEDDGRFIPPIDPGDHMWAKAPLPPHVFSEKEQKCLAEAIYFEAQGEPIEGQAAVAQVVLNRVRNPAYPNTICGVVYQNDHWYNRCQFSFACDGIKDRITSPAHYRIAKEVAMAVTAGKIWLESVGSSTHYHATYVRPKWAKTMKRLTQIGRHIFYRTYGGGWN</sequence>
<dbReference type="Pfam" id="PF07486">
    <property type="entry name" value="Hydrolase_2"/>
    <property type="match status" value="1"/>
</dbReference>
<evidence type="ECO:0000313" key="4">
    <source>
        <dbReference type="Proteomes" id="UP001597373"/>
    </source>
</evidence>
<feature type="compositionally biased region" description="Basic and acidic residues" evidence="1">
    <location>
        <begin position="110"/>
        <end position="119"/>
    </location>
</feature>
<dbReference type="RefSeq" id="WP_345098004.1">
    <property type="nucleotide sequence ID" value="NZ_BAABGS010000010.1"/>
</dbReference>
<evidence type="ECO:0000259" key="2">
    <source>
        <dbReference type="Pfam" id="PF07486"/>
    </source>
</evidence>
<dbReference type="Gene3D" id="1.10.10.2520">
    <property type="entry name" value="Cell wall hydrolase SleB, domain 1"/>
    <property type="match status" value="1"/>
</dbReference>
<dbReference type="GO" id="GO:0016787">
    <property type="term" value="F:hydrolase activity"/>
    <property type="evidence" value="ECO:0007669"/>
    <property type="project" value="UniProtKB-KW"/>
</dbReference>
<organism evidence="3 4">
    <name type="scientific">Chelativorans composti</name>
    <dbReference type="NCBI Taxonomy" id="768533"/>
    <lineage>
        <taxon>Bacteria</taxon>
        <taxon>Pseudomonadati</taxon>
        <taxon>Pseudomonadota</taxon>
        <taxon>Alphaproteobacteria</taxon>
        <taxon>Hyphomicrobiales</taxon>
        <taxon>Phyllobacteriaceae</taxon>
        <taxon>Chelativorans</taxon>
    </lineage>
</organism>
<dbReference type="InterPro" id="IPR042047">
    <property type="entry name" value="SleB_dom1"/>
</dbReference>
<feature type="region of interest" description="Disordered" evidence="1">
    <location>
        <begin position="100"/>
        <end position="119"/>
    </location>
</feature>
<keyword evidence="3" id="KW-0378">Hydrolase</keyword>
<gene>
    <name evidence="3" type="ORF">ACFSMZ_04965</name>
</gene>
<dbReference type="Proteomes" id="UP001597373">
    <property type="component" value="Unassembled WGS sequence"/>
</dbReference>
<protein>
    <submittedName>
        <fullName evidence="3">Cell wall hydrolase</fullName>
    </submittedName>
</protein>
<keyword evidence="4" id="KW-1185">Reference proteome</keyword>
<evidence type="ECO:0000313" key="3">
    <source>
        <dbReference type="EMBL" id="MFD2259111.1"/>
    </source>
</evidence>
<evidence type="ECO:0000256" key="1">
    <source>
        <dbReference type="SAM" id="MobiDB-lite"/>
    </source>
</evidence>
<reference evidence="4" key="1">
    <citation type="journal article" date="2019" name="Int. J. Syst. Evol. Microbiol.">
        <title>The Global Catalogue of Microorganisms (GCM) 10K type strain sequencing project: providing services to taxonomists for standard genome sequencing and annotation.</title>
        <authorList>
            <consortium name="The Broad Institute Genomics Platform"/>
            <consortium name="The Broad Institute Genome Sequencing Center for Infectious Disease"/>
            <person name="Wu L."/>
            <person name="Ma J."/>
        </authorList>
    </citation>
    <scope>NUCLEOTIDE SEQUENCE [LARGE SCALE GENOMIC DNA]</scope>
    <source>
        <strain evidence="4">KCTC 23707</strain>
    </source>
</reference>
<accession>A0ABW5DGH0</accession>
<dbReference type="InterPro" id="IPR011105">
    <property type="entry name" value="Cell_wall_hydrolase_SleB"/>
</dbReference>
<feature type="domain" description="Cell wall hydrolase SleB" evidence="2">
    <location>
        <begin position="272"/>
        <end position="382"/>
    </location>
</feature>
<comment type="caution">
    <text evidence="3">The sequence shown here is derived from an EMBL/GenBank/DDBJ whole genome shotgun (WGS) entry which is preliminary data.</text>
</comment>
<name>A0ABW5DGH0_9HYPH</name>
<proteinExistence type="predicted"/>
<dbReference type="EMBL" id="JBHUIR010000019">
    <property type="protein sequence ID" value="MFD2259111.1"/>
    <property type="molecule type" value="Genomic_DNA"/>
</dbReference>